<keyword evidence="2" id="KW-1185">Reference proteome</keyword>
<proteinExistence type="predicted"/>
<dbReference type="HOGENOM" id="CLU_643663_0_0_6"/>
<accession>Q2SND7</accession>
<dbReference type="Proteomes" id="UP000000238">
    <property type="component" value="Chromosome"/>
</dbReference>
<dbReference type="STRING" id="349521.HCH_00949"/>
<name>Q2SND7_HAHCH</name>
<organism evidence="1 2">
    <name type="scientific">Hahella chejuensis (strain KCTC 2396)</name>
    <dbReference type="NCBI Taxonomy" id="349521"/>
    <lineage>
        <taxon>Bacteria</taxon>
        <taxon>Pseudomonadati</taxon>
        <taxon>Pseudomonadota</taxon>
        <taxon>Gammaproteobacteria</taxon>
        <taxon>Oceanospirillales</taxon>
        <taxon>Hahellaceae</taxon>
        <taxon>Hahella</taxon>
    </lineage>
</organism>
<reference evidence="1 2" key="1">
    <citation type="journal article" date="2005" name="Nucleic Acids Res.">
        <title>Genomic blueprint of Hahella chejuensis, a marine microbe producing an algicidal agent.</title>
        <authorList>
            <person name="Jeong H."/>
            <person name="Yim J.H."/>
            <person name="Lee C."/>
            <person name="Choi S.-H."/>
            <person name="Park Y.K."/>
            <person name="Yoon S.H."/>
            <person name="Hur C.-G."/>
            <person name="Kang H.-Y."/>
            <person name="Kim D."/>
            <person name="Lee H.H."/>
            <person name="Park K.H."/>
            <person name="Park S.-H."/>
            <person name="Park H.-S."/>
            <person name="Lee H.K."/>
            <person name="Oh T.K."/>
            <person name="Kim J.F."/>
        </authorList>
    </citation>
    <scope>NUCLEOTIDE SEQUENCE [LARGE SCALE GENOMIC DNA]</scope>
    <source>
        <strain evidence="1 2">KCTC 2396</strain>
    </source>
</reference>
<dbReference type="EMBL" id="CP000155">
    <property type="protein sequence ID" value="ABC27837.1"/>
    <property type="molecule type" value="Genomic_DNA"/>
</dbReference>
<gene>
    <name evidence="1" type="ordered locus">HCH_00949</name>
</gene>
<sequence length="426" mass="47724">MQFIYQSLRSAIYIIPALIVWGIIKFICSLPFNDYPVSNAVLTIAESRTTYPWNAGANQDVPYQSIIRVYSGVSRGSGSYNFWGDNDINLPSGDVIAEINANDNGKVETFQVKDANGVLLASSEEREVRKWLGLGGRKEALIGRVLVEDQLTPVFAINENDPTFGREEIEVYGAVKNGDVNDIKPLYTLIEGRGMLGILGERVRTGTKLKDDRQQLLMETREDGVLLGDLFFHQGSDLNILGAHYRVEEEYPPGNFLGRPRSWFDGYSLYQGLDMGPDSKPVAKISIDARAFTHELAYEFWYDANRNGEFEAEEKLCTVVYGTTVVQAADSEKRTSGKELNHLWVASSQHSGDVIHRNLNYVDAILKMMPDAINHNPTLHNIEHLLDGYRLALKPELKTLADASTEEDALSFFDAYALLFPEAQQK</sequence>
<dbReference type="OrthoDB" id="9872295at2"/>
<dbReference type="RefSeq" id="WP_011394912.1">
    <property type="nucleotide sequence ID" value="NC_007645.1"/>
</dbReference>
<dbReference type="AlphaFoldDB" id="Q2SND7"/>
<evidence type="ECO:0000313" key="2">
    <source>
        <dbReference type="Proteomes" id="UP000000238"/>
    </source>
</evidence>
<dbReference type="KEGG" id="hch:HCH_00949"/>
<evidence type="ECO:0000313" key="1">
    <source>
        <dbReference type="EMBL" id="ABC27837.1"/>
    </source>
</evidence>
<protein>
    <submittedName>
        <fullName evidence="1">Uncharacterized protein</fullName>
    </submittedName>
</protein>